<dbReference type="Pfam" id="PF20666">
    <property type="entry name" value="ZW10_C"/>
    <property type="match status" value="1"/>
</dbReference>
<dbReference type="Gene3D" id="1.10.357.150">
    <property type="match status" value="1"/>
</dbReference>
<evidence type="ECO:0000256" key="6">
    <source>
        <dbReference type="ARBA" id="ARBA00022618"/>
    </source>
</evidence>
<dbReference type="GO" id="GO:0007094">
    <property type="term" value="P:mitotic spindle assembly checkpoint signaling"/>
    <property type="evidence" value="ECO:0007669"/>
    <property type="project" value="TreeGrafter"/>
</dbReference>
<dbReference type="GO" id="GO:1990423">
    <property type="term" value="C:RZZ complex"/>
    <property type="evidence" value="ECO:0007669"/>
    <property type="project" value="TreeGrafter"/>
</dbReference>
<gene>
    <name evidence="15" type="ORF">SI8410_14018291</name>
</gene>
<organism evidence="15 16">
    <name type="scientific">Spirodela intermedia</name>
    <name type="common">Intermediate duckweed</name>
    <dbReference type="NCBI Taxonomy" id="51605"/>
    <lineage>
        <taxon>Eukaryota</taxon>
        <taxon>Viridiplantae</taxon>
        <taxon>Streptophyta</taxon>
        <taxon>Embryophyta</taxon>
        <taxon>Tracheophyta</taxon>
        <taxon>Spermatophyta</taxon>
        <taxon>Magnoliopsida</taxon>
        <taxon>Liliopsida</taxon>
        <taxon>Araceae</taxon>
        <taxon>Lemnoideae</taxon>
        <taxon>Spirodela</taxon>
    </lineage>
</organism>
<accession>A0A7I8LC67</accession>
<keyword evidence="9" id="KW-0131">Cell cycle</keyword>
<dbReference type="AlphaFoldDB" id="A0A7I8LC67"/>
<keyword evidence="8" id="KW-0995">Kinetochore</keyword>
<evidence type="ECO:0000259" key="13">
    <source>
        <dbReference type="Pfam" id="PF20666"/>
    </source>
</evidence>
<feature type="domain" description="ZW10 C-terminal helical" evidence="14">
    <location>
        <begin position="605"/>
        <end position="762"/>
    </location>
</feature>
<dbReference type="InterPro" id="IPR048343">
    <property type="entry name" value="ZW10_C"/>
</dbReference>
<evidence type="ECO:0000259" key="11">
    <source>
        <dbReference type="Pfam" id="PF06248"/>
    </source>
</evidence>
<keyword evidence="5" id="KW-0963">Cytoplasm</keyword>
<keyword evidence="16" id="KW-1185">Reference proteome</keyword>
<dbReference type="Pfam" id="PF22766">
    <property type="entry name" value="ZW10_C2"/>
    <property type="match status" value="1"/>
</dbReference>
<evidence type="ECO:0000256" key="7">
    <source>
        <dbReference type="ARBA" id="ARBA00022776"/>
    </source>
</evidence>
<dbReference type="InterPro" id="IPR046362">
    <property type="entry name" value="Zw10/DSL1_C_sf"/>
</dbReference>
<evidence type="ECO:0000256" key="4">
    <source>
        <dbReference type="ARBA" id="ARBA00022454"/>
    </source>
</evidence>
<keyword evidence="6" id="KW-0132">Cell division</keyword>
<proteinExistence type="inferred from homology"/>
<evidence type="ECO:0000313" key="16">
    <source>
        <dbReference type="Proteomes" id="UP000663760"/>
    </source>
</evidence>
<dbReference type="InterPro" id="IPR009361">
    <property type="entry name" value="Zw10_N"/>
</dbReference>
<keyword evidence="4" id="KW-0158">Chromosome</keyword>
<name>A0A7I8LC67_SPIIN</name>
<dbReference type="Pfam" id="PF20665">
    <property type="entry name" value="Zw10_middle"/>
    <property type="match status" value="1"/>
</dbReference>
<dbReference type="EMBL" id="LR746277">
    <property type="protein sequence ID" value="CAA7407613.1"/>
    <property type="molecule type" value="Genomic_DNA"/>
</dbReference>
<dbReference type="GO" id="GO:0051301">
    <property type="term" value="P:cell division"/>
    <property type="evidence" value="ECO:0007669"/>
    <property type="project" value="UniProtKB-KW"/>
</dbReference>
<feature type="domain" description="Centromere/kinetochore protein zw10 N-terminal" evidence="11">
    <location>
        <begin position="47"/>
        <end position="138"/>
    </location>
</feature>
<dbReference type="OrthoDB" id="534815at2759"/>
<evidence type="ECO:0000313" key="15">
    <source>
        <dbReference type="EMBL" id="CAA7407613.1"/>
    </source>
</evidence>
<dbReference type="InterPro" id="IPR048344">
    <property type="entry name" value="Zw10_middle"/>
</dbReference>
<keyword evidence="7" id="KW-0498">Mitosis</keyword>
<evidence type="ECO:0000256" key="1">
    <source>
        <dbReference type="ARBA" id="ARBA00004496"/>
    </source>
</evidence>
<evidence type="ECO:0000256" key="9">
    <source>
        <dbReference type="ARBA" id="ARBA00023306"/>
    </source>
</evidence>
<sequence length="767" mass="86695">MDVLFGSIDVRELLPAAGRSLRNEDGEEDHATTPLSAPDLRLVIDRLQVRSLQIKDRVREYVLANRAEFSAIFSCCADVASCSDAVSEVLSSAVRTLSGGDDDCPVDVRIRDIANELTDKRRELEERKSALVLVQAIAVLRDRLESVRMDSQAWRFVHAAGTLRDLKGALLIPDGAVEDQMETDEEPVVHGLLRREWYLCLDELQGVLARLVESAIRFEPESGLVEVSQGLKGSNAEYVEFQRVLEAMDMINSLDYGLAKVADLMIKNLVTPIICDRFKTPHIEELSWDSDEKAVAILQLLPPPEPQESVDAHPIYSRLLQVIKFIHKYVLFQDAKWTLCFSRLTWSRISELVITFFLSKVVPDDASKIAEFQEIIRYTAEFEASLQKIGFISENDNEGKKLSLFATNIEVHFASQKKKEILASARSLLLQCDFSFPSASGVSNNEYIVNLLFEAEACFISKAAFHLMELVHQILKNVCMSSTKVAMEFYHAARDALLLYKAIVPVKLEKQLGTISQAAVVIHNDCLYLSQEISGLSFEYRENFPNGVKECALFVDIAPNFRQMAEDALWKQVQLVYFSLKEAVDGANGFQNTHQIQLYDSAKFSLDQVVFILEKVHIIWEPILPKSTYRRTMCILLDFVFKAVMKDVLLLDDIAAEETLQLQRLIYLLLENLSSLFESLVDTSAIETFSSDSRWPYLNEKVPSLGKFRKLADLLDMTLKSITWEWENGDLARCGFTSSEVGSLIRGIFTESPLRKECLGRIEGNHL</sequence>
<dbReference type="GO" id="GO:0005737">
    <property type="term" value="C:cytoplasm"/>
    <property type="evidence" value="ECO:0007669"/>
    <property type="project" value="UniProtKB-SubCell"/>
</dbReference>
<evidence type="ECO:0000259" key="12">
    <source>
        <dbReference type="Pfam" id="PF20665"/>
    </source>
</evidence>
<dbReference type="GO" id="GO:0006888">
    <property type="term" value="P:endoplasmic reticulum to Golgi vesicle-mediated transport"/>
    <property type="evidence" value="ECO:0007669"/>
    <property type="project" value="TreeGrafter"/>
</dbReference>
<evidence type="ECO:0000256" key="5">
    <source>
        <dbReference type="ARBA" id="ARBA00022490"/>
    </source>
</evidence>
<keyword evidence="10" id="KW-0137">Centromere</keyword>
<dbReference type="Proteomes" id="UP000663760">
    <property type="component" value="Chromosome 14"/>
</dbReference>
<comment type="subcellular location">
    <subcellularLocation>
        <location evidence="2">Chromosome</location>
        <location evidence="2">Centromere</location>
        <location evidence="2">Kinetochore</location>
    </subcellularLocation>
    <subcellularLocation>
        <location evidence="1">Cytoplasm</location>
    </subcellularLocation>
</comment>
<comment type="similarity">
    <text evidence="3">Belongs to the ZW10 family.</text>
</comment>
<dbReference type="Pfam" id="PF06248">
    <property type="entry name" value="Zw10_N"/>
    <property type="match status" value="1"/>
</dbReference>
<dbReference type="PANTHER" id="PTHR12205">
    <property type="entry name" value="CENTROMERE/KINETOCHORE PROTEIN ZW10"/>
    <property type="match status" value="1"/>
</dbReference>
<evidence type="ECO:0000259" key="14">
    <source>
        <dbReference type="Pfam" id="PF22766"/>
    </source>
</evidence>
<protein>
    <submittedName>
        <fullName evidence="15">Uncharacterized protein</fullName>
    </submittedName>
</protein>
<dbReference type="PANTHER" id="PTHR12205:SF0">
    <property type="entry name" value="CENTROMERE_KINETOCHORE PROTEIN ZW10 HOMOLOG"/>
    <property type="match status" value="1"/>
</dbReference>
<evidence type="ECO:0000256" key="8">
    <source>
        <dbReference type="ARBA" id="ARBA00022838"/>
    </source>
</evidence>
<feature type="domain" description="Centromere/kinetochore protein zw10 C-terminal" evidence="13">
    <location>
        <begin position="453"/>
        <end position="581"/>
    </location>
</feature>
<dbReference type="GO" id="GO:0005634">
    <property type="term" value="C:nucleus"/>
    <property type="evidence" value="ECO:0007669"/>
    <property type="project" value="InterPro"/>
</dbReference>
<reference evidence="15" key="1">
    <citation type="submission" date="2020-02" db="EMBL/GenBank/DDBJ databases">
        <authorList>
            <person name="Scholz U."/>
            <person name="Mascher M."/>
            <person name="Fiebig A."/>
        </authorList>
    </citation>
    <scope>NUCLEOTIDE SEQUENCE</scope>
</reference>
<dbReference type="InterPro" id="IPR055148">
    <property type="entry name" value="ZW10_C_2"/>
</dbReference>
<feature type="domain" description="Centromere/kinetochore protein zw10 middle" evidence="12">
    <location>
        <begin position="193"/>
        <end position="429"/>
    </location>
</feature>
<evidence type="ECO:0000256" key="2">
    <source>
        <dbReference type="ARBA" id="ARBA00004629"/>
    </source>
</evidence>
<evidence type="ECO:0000256" key="3">
    <source>
        <dbReference type="ARBA" id="ARBA00006245"/>
    </source>
</evidence>
<evidence type="ECO:0000256" key="10">
    <source>
        <dbReference type="ARBA" id="ARBA00023328"/>
    </source>
</evidence>